<comment type="caution">
    <text evidence="1">The sequence shown here is derived from an EMBL/GenBank/DDBJ whole genome shotgun (WGS) entry which is preliminary data.</text>
</comment>
<protein>
    <submittedName>
        <fullName evidence="1">Nucleotidyltransferase domain-containing protein</fullName>
    </submittedName>
</protein>
<dbReference type="Proteomes" id="UP000614058">
    <property type="component" value="Unassembled WGS sequence"/>
</dbReference>
<proteinExistence type="predicted"/>
<sequence>MYQSIQTKLHQIATSEPLHLLLAVESGSRAWGFPSPDSDYDVRAIYIKQPENYLCIDEQKDTFEYIENQWFDVGGWDIRKALRLLRKSNAVLLEWLRSPMVYAQDDEFVHALAELAPQYAQTAPLLHHYRGIARNALSNMDLHGEIRLKKWFYVIRPLLAARWAVTHGGIPPMTLAELLDSVPNAIVQEITDLITHKAEQDESYRHTLSDSLKRFTRDLADETTVLQVSAPVAMPSEPLDELFRATLRRVWAKAA</sequence>
<dbReference type="PANTHER" id="PTHR34817:SF2">
    <property type="entry name" value="NUCLEOTIDYLTRANSFERASE"/>
    <property type="match status" value="1"/>
</dbReference>
<organism evidence="1 2">
    <name type="scientific">Kingella bonacorsii</name>
    <dbReference type="NCBI Taxonomy" id="2796361"/>
    <lineage>
        <taxon>Bacteria</taxon>
        <taxon>Pseudomonadati</taxon>
        <taxon>Pseudomonadota</taxon>
        <taxon>Betaproteobacteria</taxon>
        <taxon>Neisseriales</taxon>
        <taxon>Neisseriaceae</taxon>
        <taxon>Kingella</taxon>
    </lineage>
</organism>
<accession>A0ABS1BQQ7</accession>
<gene>
    <name evidence="1" type="ORF">JDW22_03065</name>
</gene>
<reference evidence="1 2" key="1">
    <citation type="journal article" date="2021" name="Pathogens">
        <title>Isolation and Characterization of Kingella bonacorsii sp. nov., A Novel Kingella Species Detected in a Stable Periodontitis Subject.</title>
        <authorList>
            <person name="Antezack A."/>
            <person name="Boxberger M."/>
            <person name="Rolland C."/>
            <person name="Monnet-Corti V."/>
            <person name="La Scola B."/>
        </authorList>
    </citation>
    <scope>NUCLEOTIDE SEQUENCE [LARGE SCALE GENOMIC DNA]</scope>
    <source>
        <strain evidence="1 2">Marseille-Q4569</strain>
    </source>
</reference>
<dbReference type="RefSeq" id="WP_200521658.1">
    <property type="nucleotide sequence ID" value="NZ_JAEHNZ010000001.1"/>
</dbReference>
<dbReference type="InterPro" id="IPR018775">
    <property type="entry name" value="RlaP"/>
</dbReference>
<keyword evidence="2" id="KW-1185">Reference proteome</keyword>
<evidence type="ECO:0000313" key="1">
    <source>
        <dbReference type="EMBL" id="MBK0395597.1"/>
    </source>
</evidence>
<dbReference type="PANTHER" id="PTHR34817">
    <property type="entry name" value="NUCLEOTIDYLTRANSFERASE"/>
    <property type="match status" value="1"/>
</dbReference>
<dbReference type="EMBL" id="JAEHNZ010000001">
    <property type="protein sequence ID" value="MBK0395597.1"/>
    <property type="molecule type" value="Genomic_DNA"/>
</dbReference>
<name>A0ABS1BQQ7_9NEIS</name>
<evidence type="ECO:0000313" key="2">
    <source>
        <dbReference type="Proteomes" id="UP000614058"/>
    </source>
</evidence>
<dbReference type="Pfam" id="PF10127">
    <property type="entry name" value="RlaP"/>
    <property type="match status" value="1"/>
</dbReference>